<dbReference type="InterPro" id="IPR011604">
    <property type="entry name" value="PDDEXK-like_dom_sf"/>
</dbReference>
<proteinExistence type="predicted"/>
<dbReference type="Gene3D" id="3.90.320.10">
    <property type="match status" value="1"/>
</dbReference>
<dbReference type="InterPro" id="IPR014153">
    <property type="entry name" value="Ds_break_AddB"/>
</dbReference>
<evidence type="ECO:0000313" key="2">
    <source>
        <dbReference type="EMBL" id="PWE31958.1"/>
    </source>
</evidence>
<dbReference type="InterPro" id="IPR038726">
    <property type="entry name" value="PDDEXK_AddAB-type"/>
</dbReference>
<evidence type="ECO:0000313" key="3">
    <source>
        <dbReference type="Proteomes" id="UP000244940"/>
    </source>
</evidence>
<name>A0A2U2CJA7_9RHOB</name>
<dbReference type="AlphaFoldDB" id="A0A2U2CJA7"/>
<dbReference type="SUPFAM" id="SSF52540">
    <property type="entry name" value="P-loop containing nucleoside triphosphate hydrolases"/>
    <property type="match status" value="1"/>
</dbReference>
<dbReference type="NCBIfam" id="TIGR02786">
    <property type="entry name" value="addB_alphas"/>
    <property type="match status" value="1"/>
</dbReference>
<dbReference type="OrthoDB" id="9780606at2"/>
<keyword evidence="3" id="KW-1185">Reference proteome</keyword>
<dbReference type="InterPro" id="IPR027417">
    <property type="entry name" value="P-loop_NTPase"/>
</dbReference>
<feature type="domain" description="PD-(D/E)XK endonuclease-like" evidence="1">
    <location>
        <begin position="706"/>
        <end position="894"/>
    </location>
</feature>
<comment type="caution">
    <text evidence="2">The sequence shown here is derived from an EMBL/GenBank/DDBJ whole genome shotgun (WGS) entry which is preliminary data.</text>
</comment>
<accession>A0A2U2CJA7</accession>
<dbReference type="Pfam" id="PF12705">
    <property type="entry name" value="PDDEXK_1"/>
    <property type="match status" value="1"/>
</dbReference>
<dbReference type="Proteomes" id="UP000244940">
    <property type="component" value="Unassembled WGS sequence"/>
</dbReference>
<dbReference type="EMBL" id="QEYD01000001">
    <property type="protein sequence ID" value="PWE31958.1"/>
    <property type="molecule type" value="Genomic_DNA"/>
</dbReference>
<sequence length="971" mass="106035">MFDPSPAPRVFGIPPGADFPAELARGLRARFAGHPPEALARCEVLVNTARMQTRLRDALMTHGPGFLPRIRLLTEIAGGEVDPPLRTRFELSRLIRQLLQAEPDLGPTSAAFSLAESLFRLLDEMQGEGVSMDILDDLDVSQHSLHWDRSLRFIRLIARFLGPASGGQARLRAAVTQLVADWQDAPPAHPLIVAGSTGSRGPNAMLMQAVSRLPQGALVLPGFDFDLPGAVWRQLNEPLESEDHPQFRYAHLMAALDLPPRAVQGWSAAPAPDAARNALISLALRPAPVTDQWLRDGPALGDLHEATAHLSLIEAPSPRAEAQAIALCLRDAAVQGRRAALITPDRKLARRVTAALDRWHLVPDDSAGRPLGLSAPGRFLRQTAELMTGTVTAEALIALLKHPLAHSAGGRGDHLRHLRDLELYLRRYAVPFPDADALADFAAKGPERGDWAACLSGALGTKPDEGERPLEDWVAAHEAFAARLAGGTQEGTGELWLKEAGRAARALFDELTLHAEHGGDVTGRDYLAILDALFVGKEVREITQSHPEVMIWGTLEARAQGADLVILGGLTEGTWPSAPSPDPWFNRQMRRDAGLLLPERQIGLSAHDFQQAAGAPEVVLSRAARNAEAQTVPSRWLNRLTNLIAGLPGQGGDAALAAMRERGRHWLQQAQILDADLRAVPEPSKRRNPRPAPAPPVSARLKGLPVTRVEMLIRDPYHIYAERILKLSPLDPLSPQADARLRGTVLHRVPEEYLKTHPPGTPPDREAFLRIAEQVLDASCPWPATRQHWRARLDPVAQDFVTWNAALPGTPVLSEQKGAMTLAEPPFTLTGKPDRIDRLPDGRLQIYDYKTGALPGAKEVVHFNIQLKLLALMAMQDAFGIGAGDVALAEFVSLGSKFARRDGGADPDSVADTRARLLRFIATYRRPDQGFTALRAPKFEDRAGDYDALSRRGEWEITDRPETQRVGDHDE</sequence>
<evidence type="ECO:0000259" key="1">
    <source>
        <dbReference type="Pfam" id="PF12705"/>
    </source>
</evidence>
<reference evidence="2 3" key="1">
    <citation type="submission" date="2018-05" db="EMBL/GenBank/DDBJ databases">
        <title>Pararhodobacter marina sp. nov., isolated from deep-sea water of the Indian Ocean.</title>
        <authorList>
            <person name="Lai Q.Sr."/>
            <person name="Liu X."/>
            <person name="Shao Z."/>
        </authorList>
    </citation>
    <scope>NUCLEOTIDE SEQUENCE [LARGE SCALE GENOMIC DNA]</scope>
    <source>
        <strain evidence="2 3">CIC4N-9</strain>
    </source>
</reference>
<organism evidence="2 3">
    <name type="scientific">Pararhodobacter marinus</name>
    <dbReference type="NCBI Taxonomy" id="2184063"/>
    <lineage>
        <taxon>Bacteria</taxon>
        <taxon>Pseudomonadati</taxon>
        <taxon>Pseudomonadota</taxon>
        <taxon>Alphaproteobacteria</taxon>
        <taxon>Rhodobacterales</taxon>
        <taxon>Paracoccaceae</taxon>
        <taxon>Pararhodobacter</taxon>
    </lineage>
</organism>
<gene>
    <name evidence="2" type="primary">addB</name>
    <name evidence="2" type="ORF">C4N9_01900</name>
</gene>
<protein>
    <submittedName>
        <fullName evidence="2">Double-strand break repair protein AddB</fullName>
    </submittedName>
</protein>